<dbReference type="AlphaFoldDB" id="A0A2P2NYY3"/>
<reference evidence="2" key="1">
    <citation type="submission" date="2018-02" db="EMBL/GenBank/DDBJ databases">
        <title>Rhizophora mucronata_Transcriptome.</title>
        <authorList>
            <person name="Meera S.P."/>
            <person name="Sreeshan A."/>
            <person name="Augustine A."/>
        </authorList>
    </citation>
    <scope>NUCLEOTIDE SEQUENCE</scope>
    <source>
        <tissue evidence="2">Leaf</tissue>
    </source>
</reference>
<organism evidence="2">
    <name type="scientific">Rhizophora mucronata</name>
    <name type="common">Asiatic mangrove</name>
    <dbReference type="NCBI Taxonomy" id="61149"/>
    <lineage>
        <taxon>Eukaryota</taxon>
        <taxon>Viridiplantae</taxon>
        <taxon>Streptophyta</taxon>
        <taxon>Embryophyta</taxon>
        <taxon>Tracheophyta</taxon>
        <taxon>Spermatophyta</taxon>
        <taxon>Magnoliopsida</taxon>
        <taxon>eudicotyledons</taxon>
        <taxon>Gunneridae</taxon>
        <taxon>Pentapetalae</taxon>
        <taxon>rosids</taxon>
        <taxon>fabids</taxon>
        <taxon>Malpighiales</taxon>
        <taxon>Rhizophoraceae</taxon>
        <taxon>Rhizophora</taxon>
    </lineage>
</organism>
<sequence>MQPSLPSSLRAPRSPNSKTPHLVPPFYRTFQLPLTLIGNEKGQISSCLWPPRLFQAFQQTHCELL</sequence>
<accession>A0A2P2NYY3</accession>
<protein>
    <submittedName>
        <fullName evidence="2">Uncharacterized protein</fullName>
    </submittedName>
</protein>
<evidence type="ECO:0000313" key="2">
    <source>
        <dbReference type="EMBL" id="MBX47737.1"/>
    </source>
</evidence>
<name>A0A2P2NYY3_RHIMU</name>
<feature type="compositionally biased region" description="Low complexity" evidence="1">
    <location>
        <begin position="1"/>
        <end position="15"/>
    </location>
</feature>
<proteinExistence type="predicted"/>
<feature type="region of interest" description="Disordered" evidence="1">
    <location>
        <begin position="1"/>
        <end position="21"/>
    </location>
</feature>
<evidence type="ECO:0000256" key="1">
    <source>
        <dbReference type="SAM" id="MobiDB-lite"/>
    </source>
</evidence>
<dbReference type="EMBL" id="GGEC01067253">
    <property type="protein sequence ID" value="MBX47737.1"/>
    <property type="molecule type" value="Transcribed_RNA"/>
</dbReference>